<reference evidence="1 2" key="1">
    <citation type="submission" date="2017-06" db="EMBL/GenBank/DDBJ databases">
        <authorList>
            <person name="Kim H.J."/>
            <person name="Triplett B.A."/>
        </authorList>
    </citation>
    <scope>NUCLEOTIDE SEQUENCE [LARGE SCALE GENOMIC DNA]</scope>
    <source>
        <strain evidence="1 2">DSM 19307</strain>
    </source>
</reference>
<proteinExistence type="predicted"/>
<dbReference type="Proteomes" id="UP000198393">
    <property type="component" value="Unassembled WGS sequence"/>
</dbReference>
<dbReference type="RefSeq" id="WP_089355188.1">
    <property type="nucleotide sequence ID" value="NZ_FZPD01000001.1"/>
</dbReference>
<name>A0A239EZS2_EKHLU</name>
<dbReference type="AlphaFoldDB" id="A0A239EZS2"/>
<protein>
    <submittedName>
        <fullName evidence="1">Uncharacterized protein</fullName>
    </submittedName>
</protein>
<sequence>MLKFFKKKPKEKQPPQLLDIDGHLIMEGDEVIAQRYELGKCKVELEGLQYFYVSQHSGQKVSYVKMIDAITGHQKVKKVGS</sequence>
<organism evidence="1 2">
    <name type="scientific">Ekhidna lutea</name>
    <dbReference type="NCBI Taxonomy" id="447679"/>
    <lineage>
        <taxon>Bacteria</taxon>
        <taxon>Pseudomonadati</taxon>
        <taxon>Bacteroidota</taxon>
        <taxon>Cytophagia</taxon>
        <taxon>Cytophagales</taxon>
        <taxon>Reichenbachiellaceae</taxon>
        <taxon>Ekhidna</taxon>
    </lineage>
</organism>
<dbReference type="EMBL" id="FZPD01000001">
    <property type="protein sequence ID" value="SNS50250.1"/>
    <property type="molecule type" value="Genomic_DNA"/>
</dbReference>
<evidence type="ECO:0000313" key="1">
    <source>
        <dbReference type="EMBL" id="SNS50250.1"/>
    </source>
</evidence>
<gene>
    <name evidence="1" type="ORF">SAMN05421640_0419</name>
</gene>
<accession>A0A239EZS2</accession>
<evidence type="ECO:0000313" key="2">
    <source>
        <dbReference type="Proteomes" id="UP000198393"/>
    </source>
</evidence>
<keyword evidence="2" id="KW-1185">Reference proteome</keyword>
<dbReference type="OrthoDB" id="983092at2"/>